<sequence>MREREREGERIEAVNRRDVLYELLQHILKQRKHHAFYPSAFFPGNSFQSPPEGTMQQLKLEEAYLLELSQGPYSQVCTAMARCRCLKTVRRTPRGTEPLPLHTPTIELRHRPRSPHVPARHSPHPELHLLREDPPQVASQLPDSNHHSEEHYPLSVSPAERGNGRCATPLEVPRTGSPCPPEGPRVIQLMPSAIMHPLVLNPRGGAVEFRHSRMPFENGRETKGPSLNLAPHQREELLYRNHVMMPVSPPEDPALPMGRIAGKRGSQPSEYGHHC</sequence>
<dbReference type="OrthoDB" id="6408625at2759"/>
<feature type="region of interest" description="Disordered" evidence="1">
    <location>
        <begin position="93"/>
        <end position="180"/>
    </location>
</feature>
<accession>A0A8T2MNT9</accession>
<keyword evidence="3" id="KW-1185">Reference proteome</keyword>
<dbReference type="AlphaFoldDB" id="A0A8T2MNT9"/>
<feature type="compositionally biased region" description="Basic residues" evidence="1">
    <location>
        <begin position="110"/>
        <end position="122"/>
    </location>
</feature>
<evidence type="ECO:0000313" key="3">
    <source>
        <dbReference type="Proteomes" id="UP000824540"/>
    </source>
</evidence>
<gene>
    <name evidence="2" type="ORF">JZ751_006438</name>
</gene>
<name>A0A8T2MNT9_9TELE</name>
<feature type="compositionally biased region" description="Basic and acidic residues" evidence="1">
    <location>
        <begin position="123"/>
        <end position="134"/>
    </location>
</feature>
<protein>
    <submittedName>
        <fullName evidence="2">Uncharacterized protein</fullName>
    </submittedName>
</protein>
<organism evidence="2 3">
    <name type="scientific">Albula glossodonta</name>
    <name type="common">roundjaw bonefish</name>
    <dbReference type="NCBI Taxonomy" id="121402"/>
    <lineage>
        <taxon>Eukaryota</taxon>
        <taxon>Metazoa</taxon>
        <taxon>Chordata</taxon>
        <taxon>Craniata</taxon>
        <taxon>Vertebrata</taxon>
        <taxon>Euteleostomi</taxon>
        <taxon>Actinopterygii</taxon>
        <taxon>Neopterygii</taxon>
        <taxon>Teleostei</taxon>
        <taxon>Albuliformes</taxon>
        <taxon>Albulidae</taxon>
        <taxon>Albula</taxon>
    </lineage>
</organism>
<dbReference type="EMBL" id="JAFBMS010001357">
    <property type="protein sequence ID" value="KAG9329233.1"/>
    <property type="molecule type" value="Genomic_DNA"/>
</dbReference>
<dbReference type="Proteomes" id="UP000824540">
    <property type="component" value="Unassembled WGS sequence"/>
</dbReference>
<reference evidence="2" key="1">
    <citation type="thesis" date="2021" institute="BYU ScholarsArchive" country="Provo, UT, USA">
        <title>Applications of and Algorithms for Genome Assembly and Genomic Analyses with an Emphasis on Marine Teleosts.</title>
        <authorList>
            <person name="Pickett B.D."/>
        </authorList>
    </citation>
    <scope>NUCLEOTIDE SEQUENCE</scope>
    <source>
        <strain evidence="2">HI-2016</strain>
    </source>
</reference>
<evidence type="ECO:0000256" key="1">
    <source>
        <dbReference type="SAM" id="MobiDB-lite"/>
    </source>
</evidence>
<evidence type="ECO:0000313" key="2">
    <source>
        <dbReference type="EMBL" id="KAG9329233.1"/>
    </source>
</evidence>
<comment type="caution">
    <text evidence="2">The sequence shown here is derived from an EMBL/GenBank/DDBJ whole genome shotgun (WGS) entry which is preliminary data.</text>
</comment>
<proteinExistence type="predicted"/>